<dbReference type="EMBL" id="JAERTY010000005">
    <property type="protein sequence ID" value="MBL1409142.1"/>
    <property type="molecule type" value="Genomic_DNA"/>
</dbReference>
<dbReference type="InterPro" id="IPR016181">
    <property type="entry name" value="Acyl_CoA_acyltransferase"/>
</dbReference>
<dbReference type="Gene3D" id="3.40.630.30">
    <property type="match status" value="1"/>
</dbReference>
<feature type="domain" description="N-acetyltransferase" evidence="1">
    <location>
        <begin position="11"/>
        <end position="96"/>
    </location>
</feature>
<comment type="caution">
    <text evidence="2">The sequence shown here is derived from an EMBL/GenBank/DDBJ whole genome shotgun (WGS) entry which is preliminary data.</text>
</comment>
<reference evidence="2 3" key="1">
    <citation type="submission" date="2021-01" db="EMBL/GenBank/DDBJ databases">
        <title>C459-1 draft genome sequence.</title>
        <authorList>
            <person name="Zhang X.-F."/>
        </authorList>
    </citation>
    <scope>NUCLEOTIDE SEQUENCE [LARGE SCALE GENOMIC DNA]</scope>
    <source>
        <strain evidence="3">C459-1</strain>
    </source>
</reference>
<gene>
    <name evidence="2" type="ORF">JKG61_10300</name>
</gene>
<dbReference type="SUPFAM" id="SSF55729">
    <property type="entry name" value="Acyl-CoA N-acyltransferases (Nat)"/>
    <property type="match status" value="1"/>
</dbReference>
<protein>
    <submittedName>
        <fullName evidence="2">N-acetyltransferase</fullName>
    </submittedName>
</protein>
<name>A0ABS1R371_9SPHI</name>
<accession>A0ABS1R371</accession>
<dbReference type="Proteomes" id="UP000625283">
    <property type="component" value="Unassembled WGS sequence"/>
</dbReference>
<proteinExistence type="predicted"/>
<organism evidence="2 3">
    <name type="scientific">Sphingobacterium faecale</name>
    <dbReference type="NCBI Taxonomy" id="2803775"/>
    <lineage>
        <taxon>Bacteria</taxon>
        <taxon>Pseudomonadati</taxon>
        <taxon>Bacteroidota</taxon>
        <taxon>Sphingobacteriia</taxon>
        <taxon>Sphingobacteriales</taxon>
        <taxon>Sphingobacteriaceae</taxon>
        <taxon>Sphingobacterium</taxon>
    </lineage>
</organism>
<dbReference type="InterPro" id="IPR045057">
    <property type="entry name" value="Gcn5-rel_NAT"/>
</dbReference>
<sequence length="105" mass="12115">MKEELHHIPLVKNDLDHRFEINVNGYLAFIDFKETRSRISLIHTEAAAELKGTGAAQAVVEKTLLFIEQDGRKLMPYCPYVFAYVKKHPEWKRIVDPAFPAYGDI</sequence>
<dbReference type="Pfam" id="PF14542">
    <property type="entry name" value="Acetyltransf_CG"/>
    <property type="match status" value="1"/>
</dbReference>
<dbReference type="PANTHER" id="PTHR31435:SF10">
    <property type="entry name" value="BSR4717 PROTEIN"/>
    <property type="match status" value="1"/>
</dbReference>
<dbReference type="PANTHER" id="PTHR31435">
    <property type="entry name" value="PROTEIN NATD1"/>
    <property type="match status" value="1"/>
</dbReference>
<evidence type="ECO:0000259" key="1">
    <source>
        <dbReference type="PROSITE" id="PS51729"/>
    </source>
</evidence>
<dbReference type="InterPro" id="IPR031165">
    <property type="entry name" value="GNAT_YJDJ"/>
</dbReference>
<dbReference type="PROSITE" id="PS51729">
    <property type="entry name" value="GNAT_YJDJ"/>
    <property type="match status" value="1"/>
</dbReference>
<dbReference type="RefSeq" id="WP_202102899.1">
    <property type="nucleotide sequence ID" value="NZ_JAERTY010000005.1"/>
</dbReference>
<keyword evidence="3" id="KW-1185">Reference proteome</keyword>
<evidence type="ECO:0000313" key="2">
    <source>
        <dbReference type="EMBL" id="MBL1409142.1"/>
    </source>
</evidence>
<evidence type="ECO:0000313" key="3">
    <source>
        <dbReference type="Proteomes" id="UP000625283"/>
    </source>
</evidence>